<gene>
    <name evidence="7" type="ORF">DARMORV10_C05P35180.1</name>
</gene>
<keyword evidence="1" id="KW-0479">Metal-binding</keyword>
<dbReference type="PANTHER" id="PTHR31973">
    <property type="entry name" value="POLYPROTEIN, PUTATIVE-RELATED"/>
    <property type="match status" value="1"/>
</dbReference>
<evidence type="ECO:0000256" key="5">
    <source>
        <dbReference type="SAM" id="MobiDB-lite"/>
    </source>
</evidence>
<proteinExistence type="predicted"/>
<feature type="domain" description="SWIM-type" evidence="6">
    <location>
        <begin position="641"/>
        <end position="673"/>
    </location>
</feature>
<dbReference type="InterPro" id="IPR004332">
    <property type="entry name" value="Transposase_MuDR"/>
</dbReference>
<dbReference type="Pfam" id="PF03108">
    <property type="entry name" value="DBD_Tnp_Mut"/>
    <property type="match status" value="1"/>
</dbReference>
<dbReference type="InterPro" id="IPR007527">
    <property type="entry name" value="Znf_SWIM"/>
</dbReference>
<dbReference type="InterPro" id="IPR006564">
    <property type="entry name" value="Znf_PMZ"/>
</dbReference>
<evidence type="ECO:0000256" key="4">
    <source>
        <dbReference type="PROSITE-ProRule" id="PRU00325"/>
    </source>
</evidence>
<dbReference type="SMART" id="SM00575">
    <property type="entry name" value="ZnF_PMZ"/>
    <property type="match status" value="1"/>
</dbReference>
<protein>
    <submittedName>
        <fullName evidence="7">(rape) hypothetical protein</fullName>
    </submittedName>
</protein>
<reference evidence="7" key="1">
    <citation type="submission" date="2021-01" db="EMBL/GenBank/DDBJ databases">
        <authorList>
            <consortium name="Genoscope - CEA"/>
            <person name="William W."/>
        </authorList>
    </citation>
    <scope>NUCLEOTIDE SEQUENCE</scope>
</reference>
<dbReference type="Pfam" id="PF04434">
    <property type="entry name" value="SWIM"/>
    <property type="match status" value="1"/>
</dbReference>
<keyword evidence="3" id="KW-0862">Zinc</keyword>
<dbReference type="GO" id="GO:0008270">
    <property type="term" value="F:zinc ion binding"/>
    <property type="evidence" value="ECO:0007669"/>
    <property type="project" value="UniProtKB-KW"/>
</dbReference>
<dbReference type="EMBL" id="HG994369">
    <property type="protein sequence ID" value="CAF1929778.1"/>
    <property type="molecule type" value="Genomic_DNA"/>
</dbReference>
<evidence type="ECO:0000259" key="6">
    <source>
        <dbReference type="PROSITE" id="PS50966"/>
    </source>
</evidence>
<feature type="non-terminal residue" evidence="7">
    <location>
        <position position="770"/>
    </location>
</feature>
<sequence>EIFISLKRRRLLGSEQIISSVIIFTSPASVILGESASSSPPSLSSVAAASRIGVDHFFRHHLHFSSIGVVHPRRVGVIISAVTQIRCCGNQRNPPPSAVKVNADSASCNNQASDTFASPVSTVQREIQVLTDPASCNRQTSDTFASPVHVPLNAIPVFCSTVQREKQRLLYEGVSTVPLNSLPDFSPVHIGLSPTTRGAGDIKVNRYFKTKGELMLRMKKWALEWKFEYKTVSSNKSRVLLSCVDDNCTWRMRATKLPLSDFFVVKKYVHEHTCDTTHRNANHRQASAKLLGSLICSNYGEKKEGLKPKQIIEQVRILHGVHINYKQAWRVKEEARFLVRGTPEDSYYNLSRWLYKVTETNPCSLTYQQVDDAGKFKYAFVAFGPSIRGFSLMRKVIAVDGTFLKGKFNGTLLAACAQDGDYHLYPLAFAKVDAENGASWKWFFRGLSQMIPDASDLVFVSDRANSIASALEDVYPLSHHGICRIHLLRNITPAYSKTGLLPLVESAADAYMCHEFRLIFKDIEDKCPELAKYLEDSDFRKWARCFAPANRYNIMTTNIAESLNSMLKLPRELPLISLLETIRLTLTTLFFERREAAAKHKHLVTPKIVQKLVSRFGAAMVLNVYQVDQNEFEVKDETMKYVVDLEKRHCTCNVFDIDKIPCIHAIAAAKYIMRDENRYVDTSHLTETWAKAYAESIHPGGELSTSTYPANIDELSCPPPATKKRSGRPPTKRKRSVGEFGVPGSKSQSHKCSRCGTGGHNKITCKRPIG</sequence>
<evidence type="ECO:0000313" key="7">
    <source>
        <dbReference type="EMBL" id="CAF1929778.1"/>
    </source>
</evidence>
<dbReference type="Pfam" id="PF10551">
    <property type="entry name" value="MULE"/>
    <property type="match status" value="1"/>
</dbReference>
<name>A0A816KZ79_BRANA</name>
<keyword evidence="2 4" id="KW-0863">Zinc-finger</keyword>
<dbReference type="PANTHER" id="PTHR31973:SF195">
    <property type="entry name" value="MUDR FAMILY TRANSPOSASE"/>
    <property type="match status" value="1"/>
</dbReference>
<evidence type="ECO:0000256" key="1">
    <source>
        <dbReference type="ARBA" id="ARBA00022723"/>
    </source>
</evidence>
<dbReference type="Proteomes" id="UP001295469">
    <property type="component" value="Chromosome C05"/>
</dbReference>
<dbReference type="InterPro" id="IPR018289">
    <property type="entry name" value="MULE_transposase_dom"/>
</dbReference>
<evidence type="ECO:0000256" key="3">
    <source>
        <dbReference type="ARBA" id="ARBA00022833"/>
    </source>
</evidence>
<feature type="region of interest" description="Disordered" evidence="5">
    <location>
        <begin position="717"/>
        <end position="770"/>
    </location>
</feature>
<organism evidence="7">
    <name type="scientific">Brassica napus</name>
    <name type="common">Rape</name>
    <dbReference type="NCBI Taxonomy" id="3708"/>
    <lineage>
        <taxon>Eukaryota</taxon>
        <taxon>Viridiplantae</taxon>
        <taxon>Streptophyta</taxon>
        <taxon>Embryophyta</taxon>
        <taxon>Tracheophyta</taxon>
        <taxon>Spermatophyta</taxon>
        <taxon>Magnoliopsida</taxon>
        <taxon>eudicotyledons</taxon>
        <taxon>Gunneridae</taxon>
        <taxon>Pentapetalae</taxon>
        <taxon>rosids</taxon>
        <taxon>malvids</taxon>
        <taxon>Brassicales</taxon>
        <taxon>Brassicaceae</taxon>
        <taxon>Brassiceae</taxon>
        <taxon>Brassica</taxon>
    </lineage>
</organism>
<evidence type="ECO:0000256" key="2">
    <source>
        <dbReference type="ARBA" id="ARBA00022771"/>
    </source>
</evidence>
<feature type="compositionally biased region" description="Basic residues" evidence="5">
    <location>
        <begin position="722"/>
        <end position="735"/>
    </location>
</feature>
<accession>A0A816KZ79</accession>
<dbReference type="PROSITE" id="PS50966">
    <property type="entry name" value="ZF_SWIM"/>
    <property type="match status" value="1"/>
</dbReference>
<dbReference type="AlphaFoldDB" id="A0A816KZ79"/>